<proteinExistence type="predicted"/>
<dbReference type="EMBL" id="CP075371">
    <property type="protein sequence ID" value="QVT79075.1"/>
    <property type="molecule type" value="Genomic_DNA"/>
</dbReference>
<dbReference type="Proteomes" id="UP000679307">
    <property type="component" value="Chromosome"/>
</dbReference>
<dbReference type="Gene3D" id="3.40.50.1820">
    <property type="entry name" value="alpha/beta hydrolase"/>
    <property type="match status" value="1"/>
</dbReference>
<dbReference type="SUPFAM" id="SSF53474">
    <property type="entry name" value="alpha/beta-Hydrolases"/>
    <property type="match status" value="1"/>
</dbReference>
<accession>A0ABX8EGT8</accession>
<dbReference type="InterPro" id="IPR029058">
    <property type="entry name" value="AB_hydrolase_fold"/>
</dbReference>
<evidence type="ECO:0000313" key="2">
    <source>
        <dbReference type="Proteomes" id="UP000679307"/>
    </source>
</evidence>
<dbReference type="RefSeq" id="WP_214058569.1">
    <property type="nucleotide sequence ID" value="NZ_BAAAHS010000129.1"/>
</dbReference>
<name>A0ABX8EGT8_9ACTN</name>
<reference evidence="1 2" key="1">
    <citation type="submission" date="2021-05" db="EMBL/GenBank/DDBJ databases">
        <title>Complete genome of Nocardioides aquaticus KCTC 9944T isolated from meromictic and hypersaline Ekho Lake, Antarctica.</title>
        <authorList>
            <person name="Hwang K."/>
            <person name="Kim K.M."/>
            <person name="Choe H."/>
        </authorList>
    </citation>
    <scope>NUCLEOTIDE SEQUENCE [LARGE SCALE GENOMIC DNA]</scope>
    <source>
        <strain evidence="1 2">KCTC 9944</strain>
    </source>
</reference>
<evidence type="ECO:0000313" key="1">
    <source>
        <dbReference type="EMBL" id="QVT79075.1"/>
    </source>
</evidence>
<gene>
    <name evidence="1" type="ORF">ENKNEFLB_01455</name>
</gene>
<keyword evidence="2" id="KW-1185">Reference proteome</keyword>
<sequence length="287" mass="30331">MTRTVLYLHGVGERVRGGRWRATLDRALSGHGLAPLRPGEDLLVPDYVDLLAGDRPLPAPPVVGPTYDAARAAAARAVFMAERQRLADALGAPGGGRHLVPSPVYDAGRHAWGAVSRSMRHVEHYRRDPALRRLVLDRVLSALDARARPASGDHDEVVVLAHSLGSLVALDLLPHLPAGVSVPRLVTLGSPAGWPSLHRGPGRTDASFPYDRVGSWVNLHSPRDLVPLGRGSARLFPAALDVPVRLPPARHGAELYLGVPVVARVLADVLGAADRGALAAGAAREAG</sequence>
<organism evidence="1 2">
    <name type="scientific">Nocardioides aquaticus</name>
    <dbReference type="NCBI Taxonomy" id="160826"/>
    <lineage>
        <taxon>Bacteria</taxon>
        <taxon>Bacillati</taxon>
        <taxon>Actinomycetota</taxon>
        <taxon>Actinomycetes</taxon>
        <taxon>Propionibacteriales</taxon>
        <taxon>Nocardioidaceae</taxon>
        <taxon>Nocardioides</taxon>
    </lineage>
</organism>
<evidence type="ECO:0008006" key="3">
    <source>
        <dbReference type="Google" id="ProtNLM"/>
    </source>
</evidence>
<protein>
    <recommendedName>
        <fullName evidence="3">Alpha/beta hydrolase</fullName>
    </recommendedName>
</protein>